<dbReference type="Pfam" id="PF01196">
    <property type="entry name" value="Ribosomal_L17"/>
    <property type="match status" value="1"/>
</dbReference>
<evidence type="ECO:0000256" key="8">
    <source>
        <dbReference type="RuleBase" id="RU000660"/>
    </source>
</evidence>
<gene>
    <name evidence="9 11" type="ORF">P152DRAFT_461038</name>
</gene>
<keyword evidence="5 8" id="KW-0687">Ribonucleoprotein</keyword>
<dbReference type="GO" id="GO:0005762">
    <property type="term" value="C:mitochondrial large ribosomal subunit"/>
    <property type="evidence" value="ECO:0007669"/>
    <property type="project" value="TreeGrafter"/>
</dbReference>
<evidence type="ECO:0000256" key="6">
    <source>
        <dbReference type="ARBA" id="ARBA00035290"/>
    </source>
</evidence>
<accession>A0A6G1FVU0</accession>
<evidence type="ECO:0000313" key="9">
    <source>
        <dbReference type="EMBL" id="KAF1809947.1"/>
    </source>
</evidence>
<evidence type="ECO:0000256" key="2">
    <source>
        <dbReference type="ARBA" id="ARBA00008777"/>
    </source>
</evidence>
<dbReference type="RefSeq" id="XP_033531578.1">
    <property type="nucleotide sequence ID" value="XM_033680035.1"/>
</dbReference>
<dbReference type="GeneID" id="54420605"/>
<dbReference type="EMBL" id="ML975169">
    <property type="protein sequence ID" value="KAF1809947.1"/>
    <property type="molecule type" value="Genomic_DNA"/>
</dbReference>
<comment type="subcellular location">
    <subcellularLocation>
        <location evidence="1">Mitochondrion</location>
    </subcellularLocation>
</comment>
<dbReference type="GO" id="GO:0003735">
    <property type="term" value="F:structural constituent of ribosome"/>
    <property type="evidence" value="ECO:0007669"/>
    <property type="project" value="InterPro"/>
</dbReference>
<evidence type="ECO:0000256" key="5">
    <source>
        <dbReference type="ARBA" id="ARBA00023274"/>
    </source>
</evidence>
<keyword evidence="3 8" id="KW-0689">Ribosomal protein</keyword>
<organism evidence="9">
    <name type="scientific">Eremomyces bilateralis CBS 781.70</name>
    <dbReference type="NCBI Taxonomy" id="1392243"/>
    <lineage>
        <taxon>Eukaryota</taxon>
        <taxon>Fungi</taxon>
        <taxon>Dikarya</taxon>
        <taxon>Ascomycota</taxon>
        <taxon>Pezizomycotina</taxon>
        <taxon>Dothideomycetes</taxon>
        <taxon>Dothideomycetes incertae sedis</taxon>
        <taxon>Eremomycetales</taxon>
        <taxon>Eremomycetaceae</taxon>
        <taxon>Eremomyces</taxon>
    </lineage>
</organism>
<evidence type="ECO:0000256" key="3">
    <source>
        <dbReference type="ARBA" id="ARBA00022980"/>
    </source>
</evidence>
<evidence type="ECO:0000313" key="10">
    <source>
        <dbReference type="Proteomes" id="UP000504638"/>
    </source>
</evidence>
<keyword evidence="10" id="KW-1185">Reference proteome</keyword>
<dbReference type="Gene3D" id="3.90.1030.10">
    <property type="entry name" value="Ribosomal protein L17"/>
    <property type="match status" value="1"/>
</dbReference>
<dbReference type="InterPro" id="IPR000456">
    <property type="entry name" value="Ribosomal_bL17"/>
</dbReference>
<evidence type="ECO:0000256" key="4">
    <source>
        <dbReference type="ARBA" id="ARBA00023128"/>
    </source>
</evidence>
<reference evidence="9 11" key="1">
    <citation type="submission" date="2020-01" db="EMBL/GenBank/DDBJ databases">
        <authorList>
            <consortium name="DOE Joint Genome Institute"/>
            <person name="Haridas S."/>
            <person name="Albert R."/>
            <person name="Binder M."/>
            <person name="Bloem J."/>
            <person name="Labutti K."/>
            <person name="Salamov A."/>
            <person name="Andreopoulos B."/>
            <person name="Baker S.E."/>
            <person name="Barry K."/>
            <person name="Bills G."/>
            <person name="Bluhm B.H."/>
            <person name="Cannon C."/>
            <person name="Castanera R."/>
            <person name="Culley D.E."/>
            <person name="Daum C."/>
            <person name="Ezra D."/>
            <person name="Gonzalez J.B."/>
            <person name="Henrissat B."/>
            <person name="Kuo A."/>
            <person name="Liang C."/>
            <person name="Lipzen A."/>
            <person name="Lutzoni F."/>
            <person name="Magnuson J."/>
            <person name="Mondo S."/>
            <person name="Nolan M."/>
            <person name="Ohm R."/>
            <person name="Pangilinan J."/>
            <person name="Park H.-J."/>
            <person name="Ramirez L."/>
            <person name="Alfaro M."/>
            <person name="Sun H."/>
            <person name="Tritt A."/>
            <person name="Yoshinaga Y."/>
            <person name="Zwiers L.-H."/>
            <person name="Turgeon B.G."/>
            <person name="Goodwin S.B."/>
            <person name="Spatafora J.W."/>
            <person name="Crous P.W."/>
            <person name="Grigoriev I.V."/>
        </authorList>
    </citation>
    <scope>NUCLEOTIDE SEQUENCE</scope>
    <source>
        <strain evidence="9 11">CBS 781.70</strain>
    </source>
</reference>
<dbReference type="FunFam" id="3.90.1030.10:FF:000005">
    <property type="entry name" value="Probable 50S ribosomal protein L17"/>
    <property type="match status" value="1"/>
</dbReference>
<dbReference type="InterPro" id="IPR047859">
    <property type="entry name" value="Ribosomal_bL17_CS"/>
</dbReference>
<dbReference type="InterPro" id="IPR036373">
    <property type="entry name" value="Ribosomal_bL17_sf"/>
</dbReference>
<sequence length="256" mass="29786">MAGGRPKYRHLSRKSSHRKALLRNLLEAVIQHETIRTTFPKAKEAQRFVEKVITLGKKGTEASKRRAEQIFFRPHQFIPKVFGPLADRYRDRAGGYTRVLHIEPLKEDQAPSAILELVDGPKDMRFHLAAKSITYARLHDRPISEGTAKYIEKVCALREGGKAELDALARKLERFQPFSESDEFVLEGKRAVYGPTERPMDATWGRKGHRRHELEKIHESDDKDVRIQRLKEQQVWQRGWEAGNEWDVDKEEKEKK</sequence>
<dbReference type="PANTHER" id="PTHR14413">
    <property type="entry name" value="RIBOSOMAL PROTEIN L17"/>
    <property type="match status" value="1"/>
</dbReference>
<dbReference type="PANTHER" id="PTHR14413:SF16">
    <property type="entry name" value="LARGE RIBOSOMAL SUBUNIT PROTEIN BL17M"/>
    <property type="match status" value="1"/>
</dbReference>
<dbReference type="Proteomes" id="UP000504638">
    <property type="component" value="Unplaced"/>
</dbReference>
<evidence type="ECO:0000256" key="7">
    <source>
        <dbReference type="ARBA" id="ARBA00037226"/>
    </source>
</evidence>
<dbReference type="OrthoDB" id="275000at2759"/>
<evidence type="ECO:0000256" key="1">
    <source>
        <dbReference type="ARBA" id="ARBA00004173"/>
    </source>
</evidence>
<reference evidence="11" key="2">
    <citation type="submission" date="2020-04" db="EMBL/GenBank/DDBJ databases">
        <authorList>
            <consortium name="NCBI Genome Project"/>
        </authorList>
    </citation>
    <scope>NUCLEOTIDE SEQUENCE</scope>
    <source>
        <strain evidence="11">CBS 781.70</strain>
    </source>
</reference>
<dbReference type="NCBIfam" id="TIGR00059">
    <property type="entry name" value="L17"/>
    <property type="match status" value="1"/>
</dbReference>
<name>A0A6G1FVU0_9PEZI</name>
<protein>
    <recommendedName>
        <fullName evidence="6">Large ribosomal subunit protein bL17m</fullName>
    </recommendedName>
</protein>
<dbReference type="SUPFAM" id="SSF64263">
    <property type="entry name" value="Prokaryotic ribosomal protein L17"/>
    <property type="match status" value="1"/>
</dbReference>
<evidence type="ECO:0000313" key="11">
    <source>
        <dbReference type="RefSeq" id="XP_033531578.1"/>
    </source>
</evidence>
<keyword evidence="4" id="KW-0496">Mitochondrion</keyword>
<dbReference type="AlphaFoldDB" id="A0A6G1FVU0"/>
<comment type="similarity">
    <text evidence="2 8">Belongs to the bacterial ribosomal protein bL17 family.</text>
</comment>
<comment type="function">
    <text evidence="7">Component of the mitochondrial ribosome (mitoribosome), a dedicated translation machinery responsible for the synthesis of mitochondrial genome-encoded proteins, including at least some of the essential transmembrane subunits of the mitochondrial respiratory chain. The mitoribosomes are attached to the mitochondrial inner membrane and translation products are cotranslationally integrated into the membrane.</text>
</comment>
<reference evidence="11" key="3">
    <citation type="submission" date="2025-04" db="UniProtKB">
        <authorList>
            <consortium name="RefSeq"/>
        </authorList>
    </citation>
    <scope>IDENTIFICATION</scope>
    <source>
        <strain evidence="11">CBS 781.70</strain>
    </source>
</reference>
<dbReference type="GO" id="GO:0006412">
    <property type="term" value="P:translation"/>
    <property type="evidence" value="ECO:0007669"/>
    <property type="project" value="InterPro"/>
</dbReference>
<dbReference type="PROSITE" id="PS01167">
    <property type="entry name" value="RIBOSOMAL_L17"/>
    <property type="match status" value="1"/>
</dbReference>
<proteinExistence type="inferred from homology"/>